<dbReference type="Proteomes" id="UP000315783">
    <property type="component" value="Unassembled WGS sequence"/>
</dbReference>
<protein>
    <submittedName>
        <fullName evidence="2">Uncharacterized protein</fullName>
    </submittedName>
</protein>
<gene>
    <name evidence="2" type="ORF">IF1G_05895</name>
</gene>
<name>A0A545UZN0_9HYPO</name>
<reference evidence="2 3" key="1">
    <citation type="journal article" date="2019" name="Appl. Microbiol. Biotechnol.">
        <title>Genome sequence of Isaria javanica and comparative genome analysis insights into family S53 peptidase evolution in fungal entomopathogens.</title>
        <authorList>
            <person name="Lin R."/>
            <person name="Zhang X."/>
            <person name="Xin B."/>
            <person name="Zou M."/>
            <person name="Gao Y."/>
            <person name="Qin F."/>
            <person name="Hu Q."/>
            <person name="Xie B."/>
            <person name="Cheng X."/>
        </authorList>
    </citation>
    <scope>NUCLEOTIDE SEQUENCE [LARGE SCALE GENOMIC DNA]</scope>
    <source>
        <strain evidence="2 3">IJ1G</strain>
    </source>
</reference>
<dbReference type="EMBL" id="SPUK01000008">
    <property type="protein sequence ID" value="TQV94908.1"/>
    <property type="molecule type" value="Genomic_DNA"/>
</dbReference>
<evidence type="ECO:0000256" key="1">
    <source>
        <dbReference type="SAM" id="MobiDB-lite"/>
    </source>
</evidence>
<sequence>MHTAENKSADETLRLYGRLHSIHFARHVRDRGQTSKEGVQNSVGSQLAILADDCGLTIRLAFSLCLRPSLPSVFFLAVSIGKGDLEQDVREPPGGTLRDPAPFPLS</sequence>
<accession>A0A545UZN0</accession>
<feature type="region of interest" description="Disordered" evidence="1">
    <location>
        <begin position="85"/>
        <end position="106"/>
    </location>
</feature>
<keyword evidence="3" id="KW-1185">Reference proteome</keyword>
<dbReference type="AlphaFoldDB" id="A0A545UZN0"/>
<evidence type="ECO:0000313" key="2">
    <source>
        <dbReference type="EMBL" id="TQV94908.1"/>
    </source>
</evidence>
<evidence type="ECO:0000313" key="3">
    <source>
        <dbReference type="Proteomes" id="UP000315783"/>
    </source>
</evidence>
<organism evidence="2 3">
    <name type="scientific">Cordyceps javanica</name>
    <dbReference type="NCBI Taxonomy" id="43265"/>
    <lineage>
        <taxon>Eukaryota</taxon>
        <taxon>Fungi</taxon>
        <taxon>Dikarya</taxon>
        <taxon>Ascomycota</taxon>
        <taxon>Pezizomycotina</taxon>
        <taxon>Sordariomycetes</taxon>
        <taxon>Hypocreomycetidae</taxon>
        <taxon>Hypocreales</taxon>
        <taxon>Cordycipitaceae</taxon>
        <taxon>Cordyceps</taxon>
    </lineage>
</organism>
<proteinExistence type="predicted"/>
<comment type="caution">
    <text evidence="2">The sequence shown here is derived from an EMBL/GenBank/DDBJ whole genome shotgun (WGS) entry which is preliminary data.</text>
</comment>